<dbReference type="AlphaFoldDB" id="W9GPT5"/>
<dbReference type="OrthoDB" id="4691918at2"/>
<accession>W9GPT5</accession>
<protein>
    <submittedName>
        <fullName evidence="2">Uncharacterized protein</fullName>
    </submittedName>
</protein>
<reference evidence="3" key="1">
    <citation type="submission" date="2013-08" db="EMBL/GenBank/DDBJ databases">
        <title>Intrasporangium oryzae NRRL B-24470.</title>
        <authorList>
            <person name="Liu H."/>
            <person name="Wang G."/>
        </authorList>
    </citation>
    <scope>NUCLEOTIDE SEQUENCE [LARGE SCALE GENOMIC DNA]</scope>
    <source>
        <strain evidence="3">Q5-1</strain>
    </source>
</reference>
<feature type="region of interest" description="Disordered" evidence="1">
    <location>
        <begin position="1"/>
        <end position="20"/>
    </location>
</feature>
<gene>
    <name evidence="2" type="ORF">N864_14720</name>
</gene>
<name>W9GPT5_9MICO</name>
<evidence type="ECO:0000313" key="2">
    <source>
        <dbReference type="EMBL" id="EWT05904.1"/>
    </source>
</evidence>
<evidence type="ECO:0000313" key="3">
    <source>
        <dbReference type="Proteomes" id="UP000019494"/>
    </source>
</evidence>
<evidence type="ECO:0000256" key="1">
    <source>
        <dbReference type="SAM" id="MobiDB-lite"/>
    </source>
</evidence>
<feature type="compositionally biased region" description="Low complexity" evidence="1">
    <location>
        <begin position="182"/>
        <end position="200"/>
    </location>
</feature>
<comment type="caution">
    <text evidence="2">The sequence shown here is derived from an EMBL/GenBank/DDBJ whole genome shotgun (WGS) entry which is preliminary data.</text>
</comment>
<proteinExistence type="predicted"/>
<dbReference type="RefSeq" id="WP_034716497.1">
    <property type="nucleotide sequence ID" value="NZ_AWQS01000078.1"/>
</dbReference>
<feature type="region of interest" description="Disordered" evidence="1">
    <location>
        <begin position="180"/>
        <end position="206"/>
    </location>
</feature>
<dbReference type="PATRIC" id="fig|584657.3.peg.2200"/>
<dbReference type="EMBL" id="AWQS01000078">
    <property type="protein sequence ID" value="EWT05904.1"/>
    <property type="molecule type" value="Genomic_DNA"/>
</dbReference>
<sequence length="302" mass="31536">MAWLSRAKKSDIDGSTGQMGAVAAPSATAGVEAPAGTAPGPVGRYGPLVAITSFDQAPVELGWQTPVNGELYRLVPGPDRPDYSIMVLERSIHFYPSEQFDLGRVPAERRVADRKGRPMVRVDALVVCSRFVGQQLHPGMQDLPVNIAYVIDDAVLTDPSLDFGKIEYAAIGLLTEGRSGDAPEAAASAEAQATAPVPATGAPSADGEGAFGEAARILREGVEAQRGGPVQHLTATLTLDDACHVVGLTGVADGSPPVPTRETFDRLNAALSSMRSSAGGPLEALVVTVTGYDVSWEARHRS</sequence>
<organism evidence="2 3">
    <name type="scientific">Intrasporangium chromatireducens Q5-1</name>
    <dbReference type="NCBI Taxonomy" id="584657"/>
    <lineage>
        <taxon>Bacteria</taxon>
        <taxon>Bacillati</taxon>
        <taxon>Actinomycetota</taxon>
        <taxon>Actinomycetes</taxon>
        <taxon>Micrococcales</taxon>
        <taxon>Intrasporangiaceae</taxon>
        <taxon>Intrasporangium</taxon>
    </lineage>
</organism>
<keyword evidence="3" id="KW-1185">Reference proteome</keyword>
<dbReference type="Proteomes" id="UP000019494">
    <property type="component" value="Unassembled WGS sequence"/>
</dbReference>